<evidence type="ECO:0000313" key="2">
    <source>
        <dbReference type="EMBL" id="SFR92343.1"/>
    </source>
</evidence>
<feature type="compositionally biased region" description="Polar residues" evidence="1">
    <location>
        <begin position="97"/>
        <end position="108"/>
    </location>
</feature>
<protein>
    <submittedName>
        <fullName evidence="2">Uncharacterized protein</fullName>
    </submittedName>
</protein>
<evidence type="ECO:0000256" key="1">
    <source>
        <dbReference type="SAM" id="MobiDB-lite"/>
    </source>
</evidence>
<evidence type="ECO:0000313" key="3">
    <source>
        <dbReference type="Proteomes" id="UP000214760"/>
    </source>
</evidence>
<dbReference type="Proteomes" id="UP000214760">
    <property type="component" value="Unassembled WGS sequence"/>
</dbReference>
<proteinExistence type="predicted"/>
<name>A0A1I6KM60_9FIRM</name>
<feature type="region of interest" description="Disordered" evidence="1">
    <location>
        <begin position="97"/>
        <end position="121"/>
    </location>
</feature>
<gene>
    <name evidence="2" type="ORF">SAMN02910262_02663</name>
</gene>
<accession>A0A1I6KM60</accession>
<reference evidence="2 3" key="1">
    <citation type="submission" date="2016-10" db="EMBL/GenBank/DDBJ databases">
        <authorList>
            <person name="de Groot N.N."/>
        </authorList>
    </citation>
    <scope>NUCLEOTIDE SEQUENCE [LARGE SCALE GENOMIC DNA]</scope>
    <source>
        <strain evidence="2 3">F</strain>
    </source>
</reference>
<feature type="region of interest" description="Disordered" evidence="1">
    <location>
        <begin position="153"/>
        <end position="179"/>
    </location>
</feature>
<dbReference type="AlphaFoldDB" id="A0A1I6KM60"/>
<dbReference type="EMBL" id="FOZC01000026">
    <property type="protein sequence ID" value="SFR92343.1"/>
    <property type="molecule type" value="Genomic_DNA"/>
</dbReference>
<sequence>MLFYVRLCTHLALKMQIPRIAERILKQTIGADQARPDACTSGADPRFYGRRSALQSHRRRARVGERVCGGCVCLLLFCVRLSRLRCKYRKWQTASSCKRSEPTESGQMPAQAEPTRASMGGGARCNRIAGGQGKANVFAEDASAFSDKCSIHPAAKRQRSPIGKSHPHANDRRRPNPARCLHKRSRPTLLWEAKRAAIASQAGEGRRTCLRRMRPPPFMYVSCFTQSKKSTAFQRCPLTIYLQNCLLIEILRLLKPSG</sequence>
<organism evidence="2 3">
    <name type="scientific">[Clostridium] aminophilum</name>
    <dbReference type="NCBI Taxonomy" id="1526"/>
    <lineage>
        <taxon>Bacteria</taxon>
        <taxon>Bacillati</taxon>
        <taxon>Bacillota</taxon>
        <taxon>Clostridia</taxon>
        <taxon>Lachnospirales</taxon>
        <taxon>Lachnospiraceae</taxon>
    </lineage>
</organism>